<dbReference type="AlphaFoldDB" id="A0A931HT94"/>
<keyword evidence="2" id="KW-1185">Reference proteome</keyword>
<protein>
    <submittedName>
        <fullName evidence="1">Uncharacterized protein</fullName>
    </submittedName>
</protein>
<dbReference type="EMBL" id="JADZSC010000001">
    <property type="protein sequence ID" value="MBH0228851.1"/>
    <property type="molecule type" value="Genomic_DNA"/>
</dbReference>
<gene>
    <name evidence="1" type="ORF">H0267_01385</name>
</gene>
<comment type="caution">
    <text evidence="1">The sequence shown here is derived from an EMBL/GenBank/DDBJ whole genome shotgun (WGS) entry which is preliminary data.</text>
</comment>
<dbReference type="RefSeq" id="WP_197315495.1">
    <property type="nucleotide sequence ID" value="NZ_JADZSC010000001.1"/>
</dbReference>
<dbReference type="InterPro" id="IPR058705">
    <property type="entry name" value="A_ENA"/>
</dbReference>
<name>A0A931HT94_9BACI</name>
<evidence type="ECO:0000313" key="2">
    <source>
        <dbReference type="Proteomes" id="UP000614490"/>
    </source>
</evidence>
<dbReference type="Proteomes" id="UP000614490">
    <property type="component" value="Unassembled WGS sequence"/>
</dbReference>
<accession>A0A931HT94</accession>
<evidence type="ECO:0000313" key="1">
    <source>
        <dbReference type="EMBL" id="MBH0228851.1"/>
    </source>
</evidence>
<proteinExistence type="predicted"/>
<organism evidence="1 2">
    <name type="scientific">Halobacillus yeomjeoni</name>
    <dbReference type="NCBI Taxonomy" id="311194"/>
    <lineage>
        <taxon>Bacteria</taxon>
        <taxon>Bacillati</taxon>
        <taxon>Bacillota</taxon>
        <taxon>Bacilli</taxon>
        <taxon>Bacillales</taxon>
        <taxon>Bacillaceae</taxon>
        <taxon>Halobacillus</taxon>
    </lineage>
</organism>
<sequence length="102" mass="11533">MSFPNIPDVNPKIDLCRDDVINLLLSSIAFEELSLANILNAEGEKLQKGIQKSCDVNELLKVNKSVERMLRTVIKKEMLLQFKLEDVLDIPEDDCCSPDPCE</sequence>
<reference evidence="1 2" key="1">
    <citation type="journal article" date="2005" name="Int. J. Syst. Evol. Microbiol.">
        <title>Halobacillus yeomjeoni sp. nov., isolated from a marine solar saltern in Korea.</title>
        <authorList>
            <person name="Yoon J.H."/>
            <person name="Kang S.J."/>
            <person name="Lee C.H."/>
            <person name="Oh H.W."/>
            <person name="Oh T.K."/>
        </authorList>
    </citation>
    <scope>NUCLEOTIDE SEQUENCE [LARGE SCALE GENOMIC DNA]</scope>
    <source>
        <strain evidence="1 2">KCTC 3957</strain>
    </source>
</reference>
<dbReference type="Pfam" id="PF26595">
    <property type="entry name" value="A_ENA"/>
    <property type="match status" value="1"/>
</dbReference>